<reference evidence="1 2" key="1">
    <citation type="journal article" date="2018" name="Sci. Rep.">
        <title>Genomic signatures of local adaptation to the degree of environmental predictability in rotifers.</title>
        <authorList>
            <person name="Franch-Gras L."/>
            <person name="Hahn C."/>
            <person name="Garcia-Roger E.M."/>
            <person name="Carmona M.J."/>
            <person name="Serra M."/>
            <person name="Gomez A."/>
        </authorList>
    </citation>
    <scope>NUCLEOTIDE SEQUENCE [LARGE SCALE GENOMIC DNA]</scope>
    <source>
        <strain evidence="1">HYR1</strain>
    </source>
</reference>
<accession>A0A3M7PHL2</accession>
<protein>
    <submittedName>
        <fullName evidence="1">Uncharacterized protein</fullName>
    </submittedName>
</protein>
<proteinExistence type="predicted"/>
<evidence type="ECO:0000313" key="1">
    <source>
        <dbReference type="EMBL" id="RMZ98157.1"/>
    </source>
</evidence>
<dbReference type="Proteomes" id="UP000276133">
    <property type="component" value="Unassembled WGS sequence"/>
</dbReference>
<dbReference type="AlphaFoldDB" id="A0A3M7PHL2"/>
<name>A0A3M7PHL2_BRAPC</name>
<dbReference type="EMBL" id="REGN01010944">
    <property type="protein sequence ID" value="RMZ98157.1"/>
    <property type="molecule type" value="Genomic_DNA"/>
</dbReference>
<comment type="caution">
    <text evidence="1">The sequence shown here is derived from an EMBL/GenBank/DDBJ whole genome shotgun (WGS) entry which is preliminary data.</text>
</comment>
<organism evidence="1 2">
    <name type="scientific">Brachionus plicatilis</name>
    <name type="common">Marine rotifer</name>
    <name type="synonym">Brachionus muelleri</name>
    <dbReference type="NCBI Taxonomy" id="10195"/>
    <lineage>
        <taxon>Eukaryota</taxon>
        <taxon>Metazoa</taxon>
        <taxon>Spiralia</taxon>
        <taxon>Gnathifera</taxon>
        <taxon>Rotifera</taxon>
        <taxon>Eurotatoria</taxon>
        <taxon>Monogononta</taxon>
        <taxon>Pseudotrocha</taxon>
        <taxon>Ploima</taxon>
        <taxon>Brachionidae</taxon>
        <taxon>Brachionus</taxon>
    </lineage>
</organism>
<sequence>MLKKINYVLYPHILQELCDETGFQAILMIKDFKISFLITTLCNIQSCISYQGLQNSANLADFDSTVKSGYKKFEFAQEKISYIRQFLLNEKFFLVSNT</sequence>
<keyword evidence="2" id="KW-1185">Reference proteome</keyword>
<evidence type="ECO:0000313" key="2">
    <source>
        <dbReference type="Proteomes" id="UP000276133"/>
    </source>
</evidence>
<gene>
    <name evidence="1" type="ORF">BpHYR1_046241</name>
</gene>